<keyword evidence="4" id="KW-1133">Transmembrane helix</keyword>
<keyword evidence="5 8" id="KW-0560">Oxidoreductase</keyword>
<dbReference type="GO" id="GO:0004497">
    <property type="term" value="F:monooxygenase activity"/>
    <property type="evidence" value="ECO:0007669"/>
    <property type="project" value="UniProtKB-KW"/>
</dbReference>
<dbReference type="InterPro" id="IPR051103">
    <property type="entry name" value="Plant_metabolite_P450s"/>
</dbReference>
<evidence type="ECO:0000256" key="4">
    <source>
        <dbReference type="ARBA" id="ARBA00022989"/>
    </source>
</evidence>
<evidence type="ECO:0000256" key="8">
    <source>
        <dbReference type="RuleBase" id="RU000461"/>
    </source>
</evidence>
<evidence type="ECO:0000313" key="9">
    <source>
        <dbReference type="EMBL" id="KAL3537353.1"/>
    </source>
</evidence>
<dbReference type="PRINTS" id="PR00385">
    <property type="entry name" value="P450"/>
</dbReference>
<comment type="cofactor">
    <cofactor evidence="7">
        <name>heme</name>
        <dbReference type="ChEBI" id="CHEBI:30413"/>
    </cofactor>
</comment>
<keyword evidence="7 8" id="KW-0408">Iron</keyword>
<evidence type="ECO:0008006" key="11">
    <source>
        <dbReference type="Google" id="ProtNLM"/>
    </source>
</evidence>
<sequence length="489" mass="56355">MLAHSLMNPTIATMTQSFDWKNSRNGKETTLVDMQCGKELMHHMAHPLLLVSSASVATEIYKTHELTFASRPPFIVDDEKLPYVGSSFINAPYCDYWKFIKKLCMTKLLGPHALELSRGVRLQELNCFLQKMFDSASSNKPIDLGLELVKLTNNTVCRMVMSTKCSYKDDEAEKCRKLVQETLDLAVKMSIEDVLGSLKWLGFWFYGKQAKDVFRRFDELIEDILKEHEDRREAKSRGYSDYQDLMDTLLDIYYDNQAEFKLTRIQIKAFILDLFIAATESSANAMQWAMAELINHPVVFKKVREEIDSVVGNSRLVEESDIPKLPYFQAVMKEILRLHPTATIITRQSREHCKIHGYDVPKKTSVLINLYAVMRDPQVWNDPNEFKPERFLVCKEREDSLYQEKEIEVLLSNFFTFGGGRRRCIGMMLSYCMMNATIAAMVQCFDWKTCGDGKETRIDMQVGKGMMHQLAHPLIAIPIARFSPISTME</sequence>
<gene>
    <name evidence="9" type="ORF">ACH5RR_000719</name>
</gene>
<dbReference type="PANTHER" id="PTHR24298:SF59">
    <property type="entry name" value="CYTOCHROME P450, FAMILY 705, SUBFAMILY A, POLYPEPTIDE 25-RELATED"/>
    <property type="match status" value="1"/>
</dbReference>
<accession>A0ABD3B1I5</accession>
<dbReference type="InterPro" id="IPR001128">
    <property type="entry name" value="Cyt_P450"/>
</dbReference>
<dbReference type="GO" id="GO:0016020">
    <property type="term" value="C:membrane"/>
    <property type="evidence" value="ECO:0007669"/>
    <property type="project" value="UniProtKB-SubCell"/>
</dbReference>
<organism evidence="9 10">
    <name type="scientific">Cinchona calisaya</name>
    <dbReference type="NCBI Taxonomy" id="153742"/>
    <lineage>
        <taxon>Eukaryota</taxon>
        <taxon>Viridiplantae</taxon>
        <taxon>Streptophyta</taxon>
        <taxon>Embryophyta</taxon>
        <taxon>Tracheophyta</taxon>
        <taxon>Spermatophyta</taxon>
        <taxon>Magnoliopsida</taxon>
        <taxon>eudicotyledons</taxon>
        <taxon>Gunneridae</taxon>
        <taxon>Pentapetalae</taxon>
        <taxon>asterids</taxon>
        <taxon>lamiids</taxon>
        <taxon>Gentianales</taxon>
        <taxon>Rubiaceae</taxon>
        <taxon>Cinchonoideae</taxon>
        <taxon>Cinchoneae</taxon>
        <taxon>Cinchona</taxon>
    </lineage>
</organism>
<evidence type="ECO:0000256" key="7">
    <source>
        <dbReference type="PIRSR" id="PIRSR602401-1"/>
    </source>
</evidence>
<dbReference type="Pfam" id="PF00067">
    <property type="entry name" value="p450"/>
    <property type="match status" value="1"/>
</dbReference>
<keyword evidence="7 8" id="KW-0349">Heme</keyword>
<evidence type="ECO:0000256" key="1">
    <source>
        <dbReference type="ARBA" id="ARBA00004167"/>
    </source>
</evidence>
<proteinExistence type="inferred from homology"/>
<evidence type="ECO:0000256" key="2">
    <source>
        <dbReference type="ARBA" id="ARBA00022692"/>
    </source>
</evidence>
<evidence type="ECO:0000313" key="10">
    <source>
        <dbReference type="Proteomes" id="UP001630127"/>
    </source>
</evidence>
<keyword evidence="3 7" id="KW-0479">Metal-binding</keyword>
<dbReference type="PROSITE" id="PS00086">
    <property type="entry name" value="CYTOCHROME_P450"/>
    <property type="match status" value="1"/>
</dbReference>
<dbReference type="Proteomes" id="UP001630127">
    <property type="component" value="Unassembled WGS sequence"/>
</dbReference>
<protein>
    <recommendedName>
        <fullName evidence="11">Cytochrome P450</fullName>
    </recommendedName>
</protein>
<reference evidence="9 10" key="1">
    <citation type="submission" date="2024-11" db="EMBL/GenBank/DDBJ databases">
        <title>A near-complete genome assembly of Cinchona calisaya.</title>
        <authorList>
            <person name="Lian D.C."/>
            <person name="Zhao X.W."/>
            <person name="Wei L."/>
        </authorList>
    </citation>
    <scope>NUCLEOTIDE SEQUENCE [LARGE SCALE GENOMIC DNA]</scope>
    <source>
        <tissue evidence="9">Nenye</tissue>
    </source>
</reference>
<keyword evidence="8" id="KW-0503">Monooxygenase</keyword>
<comment type="caution">
    <text evidence="9">The sequence shown here is derived from an EMBL/GenBank/DDBJ whole genome shotgun (WGS) entry which is preliminary data.</text>
</comment>
<dbReference type="GO" id="GO:0046872">
    <property type="term" value="F:metal ion binding"/>
    <property type="evidence" value="ECO:0007669"/>
    <property type="project" value="UniProtKB-KW"/>
</dbReference>
<dbReference type="SUPFAM" id="SSF48264">
    <property type="entry name" value="Cytochrome P450"/>
    <property type="match status" value="1"/>
</dbReference>
<feature type="binding site" description="axial binding residue" evidence="7">
    <location>
        <position position="424"/>
    </location>
    <ligand>
        <name>heme</name>
        <dbReference type="ChEBI" id="CHEBI:30413"/>
    </ligand>
    <ligandPart>
        <name>Fe</name>
        <dbReference type="ChEBI" id="CHEBI:18248"/>
    </ligandPart>
</feature>
<dbReference type="PRINTS" id="PR00463">
    <property type="entry name" value="EP450I"/>
</dbReference>
<evidence type="ECO:0000256" key="6">
    <source>
        <dbReference type="ARBA" id="ARBA00023136"/>
    </source>
</evidence>
<keyword evidence="2" id="KW-0812">Transmembrane</keyword>
<evidence type="ECO:0000256" key="5">
    <source>
        <dbReference type="ARBA" id="ARBA00023002"/>
    </source>
</evidence>
<name>A0ABD3B1I5_9GENT</name>
<evidence type="ECO:0000256" key="3">
    <source>
        <dbReference type="ARBA" id="ARBA00022723"/>
    </source>
</evidence>
<keyword evidence="6" id="KW-0472">Membrane</keyword>
<dbReference type="Gene3D" id="1.10.630.10">
    <property type="entry name" value="Cytochrome P450"/>
    <property type="match status" value="1"/>
</dbReference>
<dbReference type="InterPro" id="IPR017972">
    <property type="entry name" value="Cyt_P450_CS"/>
</dbReference>
<comment type="subcellular location">
    <subcellularLocation>
        <location evidence="1">Membrane</location>
        <topology evidence="1">Single-pass membrane protein</topology>
    </subcellularLocation>
</comment>
<comment type="similarity">
    <text evidence="8">Belongs to the cytochrome P450 family.</text>
</comment>
<dbReference type="InterPro" id="IPR036396">
    <property type="entry name" value="Cyt_P450_sf"/>
</dbReference>
<dbReference type="InterPro" id="IPR002401">
    <property type="entry name" value="Cyt_P450_E_grp-I"/>
</dbReference>
<keyword evidence="10" id="KW-1185">Reference proteome</keyword>
<dbReference type="EMBL" id="JBJUIK010000001">
    <property type="protein sequence ID" value="KAL3537353.1"/>
    <property type="molecule type" value="Genomic_DNA"/>
</dbReference>
<dbReference type="PANTHER" id="PTHR24298">
    <property type="entry name" value="FLAVONOID 3'-MONOOXYGENASE-RELATED"/>
    <property type="match status" value="1"/>
</dbReference>
<dbReference type="AlphaFoldDB" id="A0ABD3B1I5"/>